<dbReference type="EMBL" id="FMAR01000010">
    <property type="protein sequence ID" value="SCC48043.1"/>
    <property type="molecule type" value="Genomic_DNA"/>
</dbReference>
<reference evidence="2 3" key="1">
    <citation type="submission" date="2016-08" db="EMBL/GenBank/DDBJ databases">
        <authorList>
            <person name="Seilhamer J.J."/>
        </authorList>
    </citation>
    <scope>NUCLEOTIDE SEQUENCE [LARGE SCALE GENOMIC DNA]</scope>
    <source>
        <strain evidence="2 3">A37T2</strain>
    </source>
</reference>
<dbReference type="RefSeq" id="WP_089713376.1">
    <property type="nucleotide sequence ID" value="NZ_FMAR01000010.1"/>
</dbReference>
<proteinExistence type="predicted"/>
<accession>A0A1C4EWX4</accession>
<keyword evidence="1" id="KW-0175">Coiled coil</keyword>
<feature type="coiled-coil region" evidence="1">
    <location>
        <begin position="236"/>
        <end position="266"/>
    </location>
</feature>
<sequence length="404" mass="47308">MLHQAPSFESLDLFIRDLISTKITSQTYDASDIQRWSMWLLIQKDQVMSQIQKEVIKREKPKKIGLFIQGRQTYFSNLINRVVAYEINYEEQMPAFAKRFYGELEDVLLSLLVYLQRQYSAYFDVTQYLPVNEVRAVQVDIKKRIELLRKRLTTPQTELRLLTIALEPYERWLAPDSAQDPVISRITYQQLLYGSEFLDDIASIQDDQDINCHLRTKMVFFNFNSQSFLDYCYTTIQQELEAIESLDRKLEKIAELEKIFAQLETKPHRFFTLNAKATDKFLLNLVVQERLYIENIRKIYVDISMPVSGGYPYSKEKELLEKAPSTLTLGVLAAMSKAFYLAGITPFKTQDAAIKFWNRHFGTKFKDTVTEKSFETKFYSIDATTKTALIDLWHTLISVTRNKV</sequence>
<keyword evidence="3" id="KW-1185">Reference proteome</keyword>
<evidence type="ECO:0000313" key="2">
    <source>
        <dbReference type="EMBL" id="SCC48043.1"/>
    </source>
</evidence>
<evidence type="ECO:0000256" key="1">
    <source>
        <dbReference type="SAM" id="Coils"/>
    </source>
</evidence>
<dbReference type="AlphaFoldDB" id="A0A1C4EWX4"/>
<name>A0A1C4EWX4_9BACT</name>
<dbReference type="Proteomes" id="UP000242818">
    <property type="component" value="Unassembled WGS sequence"/>
</dbReference>
<protein>
    <submittedName>
        <fullName evidence="2">Uncharacterized protein</fullName>
    </submittedName>
</protein>
<gene>
    <name evidence="2" type="ORF">GA0116948_11070</name>
</gene>
<organism evidence="2 3">
    <name type="scientific">Chitinophaga costaii</name>
    <dbReference type="NCBI Taxonomy" id="1335309"/>
    <lineage>
        <taxon>Bacteria</taxon>
        <taxon>Pseudomonadati</taxon>
        <taxon>Bacteroidota</taxon>
        <taxon>Chitinophagia</taxon>
        <taxon>Chitinophagales</taxon>
        <taxon>Chitinophagaceae</taxon>
        <taxon>Chitinophaga</taxon>
    </lineage>
</organism>
<evidence type="ECO:0000313" key="3">
    <source>
        <dbReference type="Proteomes" id="UP000242818"/>
    </source>
</evidence>